<accession>A0A6B0UJL2</accession>
<evidence type="ECO:0000313" key="2">
    <source>
        <dbReference type="EMBL" id="MXU89825.1"/>
    </source>
</evidence>
<dbReference type="EMBL" id="GIFC01007742">
    <property type="protein sequence ID" value="MXU89825.1"/>
    <property type="molecule type" value="Transcribed_RNA"/>
</dbReference>
<evidence type="ECO:0000256" key="1">
    <source>
        <dbReference type="SAM" id="SignalP"/>
    </source>
</evidence>
<proteinExistence type="predicted"/>
<feature type="chain" id="PRO_5025355928" evidence="1">
    <location>
        <begin position="23"/>
        <end position="110"/>
    </location>
</feature>
<dbReference type="AlphaFoldDB" id="A0A6B0UJL2"/>
<keyword evidence="1" id="KW-0732">Signal</keyword>
<sequence>MSKSRFKALLIVFFFLTEKVWFKVNLCHRHKHSTRSFTVKCSNVCAPGFDESEKKFATIGSCIMTTRQATPRSLSPSWWQNWVSQRRPSRRTAPIWHHRTSFCSQESKEP</sequence>
<organism evidence="2">
    <name type="scientific">Ixodes ricinus</name>
    <name type="common">Common tick</name>
    <name type="synonym">Acarus ricinus</name>
    <dbReference type="NCBI Taxonomy" id="34613"/>
    <lineage>
        <taxon>Eukaryota</taxon>
        <taxon>Metazoa</taxon>
        <taxon>Ecdysozoa</taxon>
        <taxon>Arthropoda</taxon>
        <taxon>Chelicerata</taxon>
        <taxon>Arachnida</taxon>
        <taxon>Acari</taxon>
        <taxon>Parasitiformes</taxon>
        <taxon>Ixodida</taxon>
        <taxon>Ixodoidea</taxon>
        <taxon>Ixodidae</taxon>
        <taxon>Ixodinae</taxon>
        <taxon>Ixodes</taxon>
    </lineage>
</organism>
<name>A0A6B0UJL2_IXORI</name>
<protein>
    <submittedName>
        <fullName evidence="2">Putative secreted protein</fullName>
    </submittedName>
</protein>
<reference evidence="2" key="1">
    <citation type="submission" date="2019-12" db="EMBL/GenBank/DDBJ databases">
        <title>An insight into the sialome of adult female Ixodes ricinus ticks feeding for 6 days.</title>
        <authorList>
            <person name="Perner J."/>
            <person name="Ribeiro J.M.C."/>
        </authorList>
    </citation>
    <scope>NUCLEOTIDE SEQUENCE</scope>
    <source>
        <strain evidence="2">Semi-engorged</strain>
        <tissue evidence="2">Salivary glands</tissue>
    </source>
</reference>
<feature type="signal peptide" evidence="1">
    <location>
        <begin position="1"/>
        <end position="22"/>
    </location>
</feature>